<organism evidence="3 4">
    <name type="scientific">Polyrhizophydium stewartii</name>
    <dbReference type="NCBI Taxonomy" id="2732419"/>
    <lineage>
        <taxon>Eukaryota</taxon>
        <taxon>Fungi</taxon>
        <taxon>Fungi incertae sedis</taxon>
        <taxon>Chytridiomycota</taxon>
        <taxon>Chytridiomycota incertae sedis</taxon>
        <taxon>Chytridiomycetes</taxon>
        <taxon>Rhizophydiales</taxon>
        <taxon>Rhizophydiales incertae sedis</taxon>
        <taxon>Polyrhizophydium</taxon>
    </lineage>
</organism>
<feature type="transmembrane region" description="Helical" evidence="2">
    <location>
        <begin position="42"/>
        <end position="63"/>
    </location>
</feature>
<reference evidence="3 4" key="1">
    <citation type="submission" date="2023-09" db="EMBL/GenBank/DDBJ databases">
        <title>Pangenome analysis of Batrachochytrium dendrobatidis and related Chytrids.</title>
        <authorList>
            <person name="Yacoub M.N."/>
            <person name="Stajich J.E."/>
            <person name="James T.Y."/>
        </authorList>
    </citation>
    <scope>NUCLEOTIDE SEQUENCE [LARGE SCALE GENOMIC DNA]</scope>
    <source>
        <strain evidence="3 4">JEL0888</strain>
    </source>
</reference>
<keyword evidence="2" id="KW-0472">Membrane</keyword>
<keyword evidence="2" id="KW-1133">Transmembrane helix</keyword>
<dbReference type="EMBL" id="JADGIZ020000062">
    <property type="protein sequence ID" value="KAL2912536.1"/>
    <property type="molecule type" value="Genomic_DNA"/>
</dbReference>
<keyword evidence="2" id="KW-0812">Transmembrane</keyword>
<gene>
    <name evidence="3" type="ORF">HK105_207934</name>
</gene>
<evidence type="ECO:0000313" key="4">
    <source>
        <dbReference type="Proteomes" id="UP001527925"/>
    </source>
</evidence>
<sequence length="333" mass="36633">MARVLTAYLPPSAIFMGIALHEAAAAFMFMFMSNADMWRKPIFVTCGLALLMLLANVLLDVAIIDWDISPYPVPATWHPTLTIAAFVANLATAALVLSLFMMRLRLVHRGSSPTFWLLAFMCAATLCFLVSANVVAIMTNLEVIQGKIPTFTKSSLSDLSTALFAISHALEGLFSALSSIAFLWEIGSGLGFSSADFATKVLFGHDGMRFVVIFCLNITIAVMALHAYCFGFTYVTFTAFYMPALNYAIEIHTFLITSYVSTRNILQSARSASASNGQSSNHRLAVSPTPQPQPQWQQPQQSWQQPQQYGGHHQWQQPPNGGDSHKPTYLYGQ</sequence>
<accession>A0ABR4MZ41</accession>
<feature type="region of interest" description="Disordered" evidence="1">
    <location>
        <begin position="271"/>
        <end position="333"/>
    </location>
</feature>
<evidence type="ECO:0000256" key="1">
    <source>
        <dbReference type="SAM" id="MobiDB-lite"/>
    </source>
</evidence>
<feature type="transmembrane region" description="Helical" evidence="2">
    <location>
        <begin position="210"/>
        <end position="234"/>
    </location>
</feature>
<evidence type="ECO:0000313" key="3">
    <source>
        <dbReference type="EMBL" id="KAL2912536.1"/>
    </source>
</evidence>
<feature type="transmembrane region" description="Helical" evidence="2">
    <location>
        <begin position="83"/>
        <end position="102"/>
    </location>
</feature>
<dbReference type="Proteomes" id="UP001527925">
    <property type="component" value="Unassembled WGS sequence"/>
</dbReference>
<proteinExistence type="predicted"/>
<feature type="transmembrane region" description="Helical" evidence="2">
    <location>
        <begin position="114"/>
        <end position="139"/>
    </location>
</feature>
<feature type="transmembrane region" description="Helical" evidence="2">
    <location>
        <begin position="12"/>
        <end position="30"/>
    </location>
</feature>
<comment type="caution">
    <text evidence="3">The sequence shown here is derived from an EMBL/GenBank/DDBJ whole genome shotgun (WGS) entry which is preliminary data.</text>
</comment>
<feature type="compositionally biased region" description="Polar residues" evidence="1">
    <location>
        <begin position="271"/>
        <end position="282"/>
    </location>
</feature>
<feature type="compositionally biased region" description="Low complexity" evidence="1">
    <location>
        <begin position="294"/>
        <end position="308"/>
    </location>
</feature>
<evidence type="ECO:0000256" key="2">
    <source>
        <dbReference type="SAM" id="Phobius"/>
    </source>
</evidence>
<keyword evidence="4" id="KW-1185">Reference proteome</keyword>
<protein>
    <submittedName>
        <fullName evidence="3">Uncharacterized protein</fullName>
    </submittedName>
</protein>
<name>A0ABR4MZ41_9FUNG</name>